<keyword evidence="3" id="KW-1185">Reference proteome</keyword>
<gene>
    <name evidence="2" type="ORF">PLEPLA_LOCUS27340</name>
</gene>
<feature type="compositionally biased region" description="Polar residues" evidence="1">
    <location>
        <begin position="66"/>
        <end position="95"/>
    </location>
</feature>
<accession>A0A9N7UUH1</accession>
<sequence>MAEIWTQRPPLIITKTPNSSSPQFIPLLSGCYGNLGTRTSPLKTTGVCVSMLAGGTKRGCVFSPSGRESTSNGHRSSANQSGDCFQDDQSGTATSYGGERPERNAQMRLIEEEERRS</sequence>
<organism evidence="2 3">
    <name type="scientific">Pleuronectes platessa</name>
    <name type="common">European plaice</name>
    <dbReference type="NCBI Taxonomy" id="8262"/>
    <lineage>
        <taxon>Eukaryota</taxon>
        <taxon>Metazoa</taxon>
        <taxon>Chordata</taxon>
        <taxon>Craniata</taxon>
        <taxon>Vertebrata</taxon>
        <taxon>Euteleostomi</taxon>
        <taxon>Actinopterygii</taxon>
        <taxon>Neopterygii</taxon>
        <taxon>Teleostei</taxon>
        <taxon>Neoteleostei</taxon>
        <taxon>Acanthomorphata</taxon>
        <taxon>Carangaria</taxon>
        <taxon>Pleuronectiformes</taxon>
        <taxon>Pleuronectoidei</taxon>
        <taxon>Pleuronectidae</taxon>
        <taxon>Pleuronectes</taxon>
    </lineage>
</organism>
<evidence type="ECO:0000313" key="2">
    <source>
        <dbReference type="EMBL" id="CAB1439558.1"/>
    </source>
</evidence>
<protein>
    <submittedName>
        <fullName evidence="2">Uncharacterized protein</fullName>
    </submittedName>
</protein>
<evidence type="ECO:0000313" key="3">
    <source>
        <dbReference type="Proteomes" id="UP001153269"/>
    </source>
</evidence>
<feature type="compositionally biased region" description="Basic and acidic residues" evidence="1">
    <location>
        <begin position="99"/>
        <end position="117"/>
    </location>
</feature>
<name>A0A9N7UUH1_PLEPL</name>
<dbReference type="EMBL" id="CADEAL010002302">
    <property type="protein sequence ID" value="CAB1439558.1"/>
    <property type="molecule type" value="Genomic_DNA"/>
</dbReference>
<feature type="region of interest" description="Disordered" evidence="1">
    <location>
        <begin position="57"/>
        <end position="117"/>
    </location>
</feature>
<dbReference type="Proteomes" id="UP001153269">
    <property type="component" value="Unassembled WGS sequence"/>
</dbReference>
<comment type="caution">
    <text evidence="2">The sequence shown here is derived from an EMBL/GenBank/DDBJ whole genome shotgun (WGS) entry which is preliminary data.</text>
</comment>
<reference evidence="2" key="1">
    <citation type="submission" date="2020-03" db="EMBL/GenBank/DDBJ databases">
        <authorList>
            <person name="Weist P."/>
        </authorList>
    </citation>
    <scope>NUCLEOTIDE SEQUENCE</scope>
</reference>
<proteinExistence type="predicted"/>
<evidence type="ECO:0000256" key="1">
    <source>
        <dbReference type="SAM" id="MobiDB-lite"/>
    </source>
</evidence>
<dbReference type="AlphaFoldDB" id="A0A9N7UUH1"/>